<accession>A0ABR7XDS7</accession>
<dbReference type="EMBL" id="JACXAJ010000001">
    <property type="protein sequence ID" value="MBD1396453.1"/>
    <property type="molecule type" value="Genomic_DNA"/>
</dbReference>
<gene>
    <name evidence="3" type="ORF">H9Q13_04695</name>
</gene>
<evidence type="ECO:0000313" key="3">
    <source>
        <dbReference type="EMBL" id="MBD1396453.1"/>
    </source>
</evidence>
<dbReference type="RefSeq" id="WP_191182554.1">
    <property type="nucleotide sequence ID" value="NZ_JACXAJ010000001.1"/>
</dbReference>
<organism evidence="3 4">
    <name type="scientific">Pontibacter aquaedesilientis</name>
    <dbReference type="NCBI Taxonomy" id="2766980"/>
    <lineage>
        <taxon>Bacteria</taxon>
        <taxon>Pseudomonadati</taxon>
        <taxon>Bacteroidota</taxon>
        <taxon>Cytophagia</taxon>
        <taxon>Cytophagales</taxon>
        <taxon>Hymenobacteraceae</taxon>
        <taxon>Pontibacter</taxon>
    </lineage>
</organism>
<feature type="chain" id="PRO_5045049104" evidence="2">
    <location>
        <begin position="25"/>
        <end position="120"/>
    </location>
</feature>
<name>A0ABR7XDS7_9BACT</name>
<sequence length="120" mass="13205">MKHYLLLFLSTLLFLFTLTQPSKSVSGLACAIKNELKVADNYQKRKSPCAKKCLKHQTHSEQKSAANVTIDCGQQLYAVIADIQSKTLFKSGAGQPLITSVQDKHQDPHLGADPDPPRLS</sequence>
<proteinExistence type="predicted"/>
<feature type="compositionally biased region" description="Basic and acidic residues" evidence="1">
    <location>
        <begin position="102"/>
        <end position="120"/>
    </location>
</feature>
<comment type="caution">
    <text evidence="3">The sequence shown here is derived from an EMBL/GenBank/DDBJ whole genome shotgun (WGS) entry which is preliminary data.</text>
</comment>
<evidence type="ECO:0000313" key="4">
    <source>
        <dbReference type="Proteomes" id="UP000625551"/>
    </source>
</evidence>
<evidence type="ECO:0000256" key="1">
    <source>
        <dbReference type="SAM" id="MobiDB-lite"/>
    </source>
</evidence>
<protein>
    <submittedName>
        <fullName evidence="3">Uncharacterized protein</fullName>
    </submittedName>
</protein>
<reference evidence="3 4" key="1">
    <citation type="submission" date="2020-09" db="EMBL/GenBank/DDBJ databases">
        <title>Genome sequencing and assembly of Pontibacter sp.</title>
        <authorList>
            <person name="Chhetri G."/>
        </authorList>
    </citation>
    <scope>NUCLEOTIDE SEQUENCE [LARGE SCALE GENOMIC DNA]</scope>
    <source>
        <strain evidence="3 4">JH31</strain>
    </source>
</reference>
<dbReference type="Proteomes" id="UP000625551">
    <property type="component" value="Unassembled WGS sequence"/>
</dbReference>
<feature type="region of interest" description="Disordered" evidence="1">
    <location>
        <begin position="99"/>
        <end position="120"/>
    </location>
</feature>
<keyword evidence="4" id="KW-1185">Reference proteome</keyword>
<evidence type="ECO:0000256" key="2">
    <source>
        <dbReference type="SAM" id="SignalP"/>
    </source>
</evidence>
<keyword evidence="2" id="KW-0732">Signal</keyword>
<feature type="signal peptide" evidence="2">
    <location>
        <begin position="1"/>
        <end position="24"/>
    </location>
</feature>